<dbReference type="InterPro" id="IPR003768">
    <property type="entry name" value="ScpA"/>
</dbReference>
<keyword evidence="4" id="KW-1185">Reference proteome</keyword>
<evidence type="ECO:0000313" key="3">
    <source>
        <dbReference type="EMBL" id="MBA1836878.1"/>
    </source>
</evidence>
<accession>A0A7H0K883</accession>
<dbReference type="Pfam" id="PF02616">
    <property type="entry name" value="SMC_ScpA"/>
    <property type="match status" value="1"/>
</dbReference>
<dbReference type="AlphaFoldDB" id="A0A7H0K883"/>
<keyword evidence="1" id="KW-0159">Chromosome partition</keyword>
<name>A0A7H0K883_9CORY</name>
<protein>
    <recommendedName>
        <fullName evidence="2">Segregation and condensation protein A</fullName>
    </recommendedName>
</protein>
<dbReference type="Proteomes" id="UP000577408">
    <property type="component" value="Unassembled WGS sequence"/>
</dbReference>
<dbReference type="RefSeq" id="WP_181191613.1">
    <property type="nucleotide sequence ID" value="NZ_JABFED010000002.1"/>
</dbReference>
<dbReference type="PANTHER" id="PTHR33969:SF2">
    <property type="entry name" value="SEGREGATION AND CONDENSATION PROTEIN A"/>
    <property type="match status" value="1"/>
</dbReference>
<dbReference type="GO" id="GO:0007059">
    <property type="term" value="P:chromosome segregation"/>
    <property type="evidence" value="ECO:0007669"/>
    <property type="project" value="UniProtKB-KW"/>
</dbReference>
<comment type="caution">
    <text evidence="3">The sequence shown here is derived from an EMBL/GenBank/DDBJ whole genome shotgun (WGS) entry which is preliminary data.</text>
</comment>
<dbReference type="PANTHER" id="PTHR33969">
    <property type="entry name" value="SEGREGATION AND CONDENSATION PROTEIN A"/>
    <property type="match status" value="1"/>
</dbReference>
<evidence type="ECO:0000256" key="2">
    <source>
        <dbReference type="ARBA" id="ARBA00044777"/>
    </source>
</evidence>
<dbReference type="Gene3D" id="6.10.250.2410">
    <property type="match status" value="1"/>
</dbReference>
<evidence type="ECO:0000256" key="1">
    <source>
        <dbReference type="ARBA" id="ARBA00022829"/>
    </source>
</evidence>
<organism evidence="3 4">
    <name type="scientific">Corynebacterium wankanglinii</name>
    <dbReference type="NCBI Taxonomy" id="2735136"/>
    <lineage>
        <taxon>Bacteria</taxon>
        <taxon>Bacillati</taxon>
        <taxon>Actinomycetota</taxon>
        <taxon>Actinomycetes</taxon>
        <taxon>Mycobacteriales</taxon>
        <taxon>Corynebacteriaceae</taxon>
        <taxon>Corynebacterium</taxon>
    </lineage>
</organism>
<gene>
    <name evidence="3" type="ORF">HMA55_03000</name>
</gene>
<reference evidence="3 4" key="1">
    <citation type="submission" date="2020-05" db="EMBL/GenBank/DDBJ databases">
        <title>Descriptions of Corynebacterium xxxx sp. nov., Corynebacterium yyyy sp. nov. and Corynebacterium zzzz sp. nov.</title>
        <authorList>
            <person name="Zhang G."/>
        </authorList>
    </citation>
    <scope>NUCLEOTIDE SEQUENCE [LARGE SCALE GENOMIC DNA]</scope>
    <source>
        <strain evidence="4">zg-913</strain>
    </source>
</reference>
<dbReference type="EMBL" id="JABFED010000002">
    <property type="protein sequence ID" value="MBA1836878.1"/>
    <property type="molecule type" value="Genomic_DNA"/>
</dbReference>
<proteinExistence type="predicted"/>
<sequence length="273" mass="30248">MGDNAPERYQQPEITGFTLALQNFEGPFDLLLSLIQSRKLDVTEVALAEVTDEFIAYTRALGESEALDEVTEFLVVAATLLDLKTARLLPGNDGDSVEDLELLEARDLLFARLLQYRAYQRVADQFAEWQQNAARRYPRAVSMEPRFVDLLPPVELAHTPASFAELAASVFRPRPPEEVRTDHLHAVAVSVPEQAGKMLDTLKLAGSGAWLTFAALTRDCTRSMEVVGRFLALLELYKAKAVEAEQTEALGRLDVSWTGLDVDPTVVAASNWT</sequence>
<evidence type="ECO:0000313" key="4">
    <source>
        <dbReference type="Proteomes" id="UP000577408"/>
    </source>
</evidence>